<dbReference type="InterPro" id="IPR050301">
    <property type="entry name" value="NTE"/>
</dbReference>
<feature type="short sequence motif" description="GXSXG" evidence="4">
    <location>
        <begin position="43"/>
        <end position="47"/>
    </location>
</feature>
<protein>
    <submittedName>
        <fullName evidence="6">Alpha/beta hydrolase</fullName>
    </submittedName>
</protein>
<keyword evidence="2 4" id="KW-0442">Lipid degradation</keyword>
<sequence>MNTTTPKRIKLALQGGGSHGAFTWGVLDRLLADERIEVEALVGTSAGAMNAAVLADGLIAGGPTEARRRLDRFWEGIGELAQTSPIQPTPMDRMFSAGNMDLSPLWRFADVLMRQFSPYELNPLNANPLREHLEATVDFARLRSASGPALFVCATNVLTGRLRVFERAEMSAAAVMASACVPLLHHTVEVEGQHYWDGGYCGNPPIFPLIYMGGAPDIIIVQLNPINIPEVPRDIRAIVDRMNTLAFNSSLMREMRMIRFVTDLIDQGQLPKEKHLRCYIHTVDAEEELAAFNASSKMNASLDFLRHLRALGVARAEAFLDAHFDAIGENSSTDIVAKFL</sequence>
<dbReference type="GO" id="GO:0016042">
    <property type="term" value="P:lipid catabolic process"/>
    <property type="evidence" value="ECO:0007669"/>
    <property type="project" value="UniProtKB-UniRule"/>
</dbReference>
<feature type="domain" description="PNPLA" evidence="5">
    <location>
        <begin position="11"/>
        <end position="210"/>
    </location>
</feature>
<feature type="short sequence motif" description="GXGXXG" evidence="4">
    <location>
        <begin position="15"/>
        <end position="20"/>
    </location>
</feature>
<feature type="active site" description="Nucleophile" evidence="4">
    <location>
        <position position="45"/>
    </location>
</feature>
<accession>A0A917KPW9</accession>
<feature type="active site" description="Proton acceptor" evidence="4">
    <location>
        <position position="197"/>
    </location>
</feature>
<dbReference type="InterPro" id="IPR016035">
    <property type="entry name" value="Acyl_Trfase/lysoPLipase"/>
</dbReference>
<gene>
    <name evidence="6" type="ORF">GCM10011320_30150</name>
</gene>
<reference evidence="6" key="1">
    <citation type="journal article" date="2014" name="Int. J. Syst. Evol. Microbiol.">
        <title>Complete genome sequence of Corynebacterium casei LMG S-19264T (=DSM 44701T), isolated from a smear-ripened cheese.</title>
        <authorList>
            <consortium name="US DOE Joint Genome Institute (JGI-PGF)"/>
            <person name="Walter F."/>
            <person name="Albersmeier A."/>
            <person name="Kalinowski J."/>
            <person name="Ruckert C."/>
        </authorList>
    </citation>
    <scope>NUCLEOTIDE SEQUENCE</scope>
    <source>
        <strain evidence="6">CGMCC 1.3617</strain>
    </source>
</reference>
<dbReference type="PROSITE" id="PS51635">
    <property type="entry name" value="PNPLA"/>
    <property type="match status" value="1"/>
</dbReference>
<proteinExistence type="predicted"/>
<dbReference type="AlphaFoldDB" id="A0A917KPW9"/>
<dbReference type="SUPFAM" id="SSF52151">
    <property type="entry name" value="FabD/lysophospholipase-like"/>
    <property type="match status" value="1"/>
</dbReference>
<dbReference type="RefSeq" id="WP_188967991.1">
    <property type="nucleotide sequence ID" value="NZ_BMKW01000007.1"/>
</dbReference>
<evidence type="ECO:0000256" key="1">
    <source>
        <dbReference type="ARBA" id="ARBA00022801"/>
    </source>
</evidence>
<keyword evidence="3 4" id="KW-0443">Lipid metabolism</keyword>
<evidence type="ECO:0000256" key="3">
    <source>
        <dbReference type="ARBA" id="ARBA00023098"/>
    </source>
</evidence>
<name>A0A917KPW9_9PROT</name>
<comment type="caution">
    <text evidence="6">The sequence shown here is derived from an EMBL/GenBank/DDBJ whole genome shotgun (WGS) entry which is preliminary data.</text>
</comment>
<evidence type="ECO:0000259" key="5">
    <source>
        <dbReference type="PROSITE" id="PS51635"/>
    </source>
</evidence>
<dbReference type="Proteomes" id="UP000661507">
    <property type="component" value="Unassembled WGS sequence"/>
</dbReference>
<dbReference type="Gene3D" id="3.40.1090.10">
    <property type="entry name" value="Cytosolic phospholipase A2 catalytic domain"/>
    <property type="match status" value="2"/>
</dbReference>
<dbReference type="EMBL" id="BMKW01000007">
    <property type="protein sequence ID" value="GGJ20791.1"/>
    <property type="molecule type" value="Genomic_DNA"/>
</dbReference>
<evidence type="ECO:0000256" key="2">
    <source>
        <dbReference type="ARBA" id="ARBA00022963"/>
    </source>
</evidence>
<evidence type="ECO:0000313" key="6">
    <source>
        <dbReference type="EMBL" id="GGJ20791.1"/>
    </source>
</evidence>
<dbReference type="PANTHER" id="PTHR14226:SF78">
    <property type="entry name" value="SLR0060 PROTEIN"/>
    <property type="match status" value="1"/>
</dbReference>
<dbReference type="InterPro" id="IPR002641">
    <property type="entry name" value="PNPLA_dom"/>
</dbReference>
<dbReference type="GO" id="GO:0016787">
    <property type="term" value="F:hydrolase activity"/>
    <property type="evidence" value="ECO:0007669"/>
    <property type="project" value="UniProtKB-UniRule"/>
</dbReference>
<keyword evidence="1 4" id="KW-0378">Hydrolase</keyword>
<organism evidence="6 7">
    <name type="scientific">Neoroseomonas lacus</name>
    <dbReference type="NCBI Taxonomy" id="287609"/>
    <lineage>
        <taxon>Bacteria</taxon>
        <taxon>Pseudomonadati</taxon>
        <taxon>Pseudomonadota</taxon>
        <taxon>Alphaproteobacteria</taxon>
        <taxon>Acetobacterales</taxon>
        <taxon>Acetobacteraceae</taxon>
        <taxon>Neoroseomonas</taxon>
    </lineage>
</organism>
<keyword evidence="7" id="KW-1185">Reference proteome</keyword>
<reference evidence="6" key="2">
    <citation type="submission" date="2020-09" db="EMBL/GenBank/DDBJ databases">
        <authorList>
            <person name="Sun Q."/>
            <person name="Zhou Y."/>
        </authorList>
    </citation>
    <scope>NUCLEOTIDE SEQUENCE</scope>
    <source>
        <strain evidence="6">CGMCC 1.3617</strain>
    </source>
</reference>
<feature type="short sequence motif" description="DGA/G" evidence="4">
    <location>
        <begin position="197"/>
        <end position="199"/>
    </location>
</feature>
<dbReference type="PANTHER" id="PTHR14226">
    <property type="entry name" value="NEUROPATHY TARGET ESTERASE/SWISS CHEESE D.MELANOGASTER"/>
    <property type="match status" value="1"/>
</dbReference>
<dbReference type="Pfam" id="PF01734">
    <property type="entry name" value="Patatin"/>
    <property type="match status" value="1"/>
</dbReference>
<evidence type="ECO:0000256" key="4">
    <source>
        <dbReference type="PROSITE-ProRule" id="PRU01161"/>
    </source>
</evidence>
<evidence type="ECO:0000313" key="7">
    <source>
        <dbReference type="Proteomes" id="UP000661507"/>
    </source>
</evidence>